<sequence>MPGLVEDFTARLGWAIAKANILVEGTHDVSLITHAARLYRSARGVELLGTDLAVMPAGLGNEGGVEGINRRLPTLRQVAAADPDQSGKLRYRFLGLYDNDLAGKRAIAAISSYDATIKKYSEVFLLRPVMSLKGGADHRAVQQRFERDNEPYKDLDWEMEDLIDPTFLDLFEGEFPTAVRRRTTILDRTHRDFTEQGKRDLVKFVQEHATLDDLSDVIRLIRALRDYGHLRSDHIIV</sequence>
<gene>
    <name evidence="1" type="ORF">GALL_245480</name>
</gene>
<accession>A0A1J5RVG0</accession>
<evidence type="ECO:0000313" key="1">
    <source>
        <dbReference type="EMBL" id="OIQ93483.1"/>
    </source>
</evidence>
<protein>
    <submittedName>
        <fullName evidence="1">Uncharacterized protein</fullName>
    </submittedName>
</protein>
<organism evidence="1">
    <name type="scientific">mine drainage metagenome</name>
    <dbReference type="NCBI Taxonomy" id="410659"/>
    <lineage>
        <taxon>unclassified sequences</taxon>
        <taxon>metagenomes</taxon>
        <taxon>ecological metagenomes</taxon>
    </lineage>
</organism>
<dbReference type="AlphaFoldDB" id="A0A1J5RVG0"/>
<proteinExistence type="predicted"/>
<dbReference type="EMBL" id="MLJW01000206">
    <property type="protein sequence ID" value="OIQ93483.1"/>
    <property type="molecule type" value="Genomic_DNA"/>
</dbReference>
<comment type="caution">
    <text evidence="1">The sequence shown here is derived from an EMBL/GenBank/DDBJ whole genome shotgun (WGS) entry which is preliminary data.</text>
</comment>
<name>A0A1J5RVG0_9ZZZZ</name>
<reference evidence="1" key="1">
    <citation type="submission" date="2016-10" db="EMBL/GenBank/DDBJ databases">
        <title>Sequence of Gallionella enrichment culture.</title>
        <authorList>
            <person name="Poehlein A."/>
            <person name="Muehling M."/>
            <person name="Daniel R."/>
        </authorList>
    </citation>
    <scope>NUCLEOTIDE SEQUENCE</scope>
</reference>